<gene>
    <name evidence="7" type="ORF">Rsub_05125</name>
</gene>
<evidence type="ECO:0000256" key="4">
    <source>
        <dbReference type="ARBA" id="ARBA00022946"/>
    </source>
</evidence>
<comment type="caution">
    <text evidence="7">The sequence shown here is derived from an EMBL/GenBank/DDBJ whole genome shotgun (WGS) entry which is preliminary data.</text>
</comment>
<feature type="compositionally biased region" description="Low complexity" evidence="6">
    <location>
        <begin position="210"/>
        <end position="223"/>
    </location>
</feature>
<keyword evidence="3" id="KW-0934">Plastid</keyword>
<dbReference type="PANTHER" id="PTHR34113">
    <property type="entry name" value="INACTIVE PURPLE ACID PHOSPHATASE-LIKE PROTEIN"/>
    <property type="match status" value="1"/>
</dbReference>
<dbReference type="GO" id="GO:2000904">
    <property type="term" value="P:regulation of starch metabolic process"/>
    <property type="evidence" value="ECO:0007669"/>
    <property type="project" value="TreeGrafter"/>
</dbReference>
<dbReference type="InParanoid" id="A0A2V0NYR4"/>
<keyword evidence="8" id="KW-1185">Reference proteome</keyword>
<accession>A0A2V0NYR4</accession>
<feature type="compositionally biased region" description="Low complexity" evidence="6">
    <location>
        <begin position="237"/>
        <end position="278"/>
    </location>
</feature>
<evidence type="ECO:0000256" key="1">
    <source>
        <dbReference type="ARBA" id="ARBA00004470"/>
    </source>
</evidence>
<protein>
    <submittedName>
        <fullName evidence="7">Uncharacterized protein</fullName>
    </submittedName>
</protein>
<dbReference type="Proteomes" id="UP000247498">
    <property type="component" value="Unassembled WGS sequence"/>
</dbReference>
<feature type="compositionally biased region" description="Acidic residues" evidence="6">
    <location>
        <begin position="71"/>
        <end position="84"/>
    </location>
</feature>
<reference evidence="7 8" key="1">
    <citation type="journal article" date="2018" name="Sci. Rep.">
        <title>Raphidocelis subcapitata (=Pseudokirchneriella subcapitata) provides an insight into genome evolution and environmental adaptations in the Sphaeropleales.</title>
        <authorList>
            <person name="Suzuki S."/>
            <person name="Yamaguchi H."/>
            <person name="Nakajima N."/>
            <person name="Kawachi M."/>
        </authorList>
    </citation>
    <scope>NUCLEOTIDE SEQUENCE [LARGE SCALE GENOMIC DNA]</scope>
    <source>
        <strain evidence="7 8">NIES-35</strain>
    </source>
</reference>
<feature type="region of interest" description="Disordered" evidence="6">
    <location>
        <begin position="16"/>
        <end position="280"/>
    </location>
</feature>
<evidence type="ECO:0000313" key="7">
    <source>
        <dbReference type="EMBL" id="GBF92756.1"/>
    </source>
</evidence>
<sequence length="623" mass="65460">MLRTMRGAVLPMRGSWAPRKVPATPTLRSRPVAALGGSRRPVRSPRAAPPRAAPKGPSDPVFLSDLIAFESDSDNGTDSDEPADPTERVQDIIERANRVLEEARQVLGPESLATAAAPSSPLPPAPAAPATPQAAAPVPSSNGGSGAGSVVGRVGPALSNSGKGGGAPTPAAGAEQSTRRWGPSGDDRDNTRHVLQAALDEMARGGGASSGASSGDAPLPSESDGGGGGGSGGGSTSSGAAPPSWAASFLSAPTGGAGGPQLQAAAGAPAPPVLAFAEPEPPAPTAALLFASQSEQDRERARNAVLPPLQSILELTSAFRPPERGAPESAEGAPAAAPALAGRALADGSGALPDGSTWEKKSGVEYGANGYWKRWHLLRGTADGGRVQWEETWWEASDWTGFKEMGAEKQGNDAAGGAWHEAWTERLHYAGADLDAVVERKAHKWAASPEGDEWEEKWGEYYHAAGRVDKWADKWGKQGPNVWHERWGEDYDGVGAVVKWTDKWAERLLPGGAHEQWGDKWRESFGDGRGEKNGEVWTVDGSGHRYQRWWGEQHHGDGNVRRFGNSTSGEVWDDTTAMDTYYNPIPHFGYALALAHSPQLKSVPLRPKEVDEDDPFGPGIDAL</sequence>
<dbReference type="GO" id="GO:2001070">
    <property type="term" value="F:starch binding"/>
    <property type="evidence" value="ECO:0007669"/>
    <property type="project" value="TreeGrafter"/>
</dbReference>
<comment type="subcellular location">
    <subcellularLocation>
        <location evidence="1">Plastid</location>
        <location evidence="1">Chloroplast stroma</location>
    </subcellularLocation>
</comment>
<name>A0A2V0NYR4_9CHLO</name>
<dbReference type="OrthoDB" id="343842at2759"/>
<feature type="compositionally biased region" description="Gly residues" evidence="6">
    <location>
        <begin position="224"/>
        <end position="236"/>
    </location>
</feature>
<dbReference type="GO" id="GO:0005982">
    <property type="term" value="P:starch metabolic process"/>
    <property type="evidence" value="ECO:0007669"/>
    <property type="project" value="TreeGrafter"/>
</dbReference>
<feature type="compositionally biased region" description="Low complexity" evidence="6">
    <location>
        <begin position="130"/>
        <end position="142"/>
    </location>
</feature>
<keyword evidence="4" id="KW-0809">Transit peptide</keyword>
<proteinExistence type="inferred from homology"/>
<feature type="compositionally biased region" description="Pro residues" evidence="6">
    <location>
        <begin position="120"/>
        <end position="129"/>
    </location>
</feature>
<evidence type="ECO:0000256" key="3">
    <source>
        <dbReference type="ARBA" id="ARBA00022640"/>
    </source>
</evidence>
<keyword evidence="2" id="KW-0150">Chloroplast</keyword>
<dbReference type="GO" id="GO:0009570">
    <property type="term" value="C:chloroplast stroma"/>
    <property type="evidence" value="ECO:0007669"/>
    <property type="project" value="UniProtKB-SubCell"/>
</dbReference>
<comment type="similarity">
    <text evidence="5">Belongs to the ESV1 family.</text>
</comment>
<dbReference type="AlphaFoldDB" id="A0A2V0NYR4"/>
<dbReference type="STRING" id="307507.A0A2V0NYR4"/>
<evidence type="ECO:0000256" key="6">
    <source>
        <dbReference type="SAM" id="MobiDB-lite"/>
    </source>
</evidence>
<evidence type="ECO:0000256" key="5">
    <source>
        <dbReference type="ARBA" id="ARBA00038237"/>
    </source>
</evidence>
<feature type="compositionally biased region" description="Basic and acidic residues" evidence="6">
    <location>
        <begin position="85"/>
        <end position="104"/>
    </location>
</feature>
<evidence type="ECO:0000313" key="8">
    <source>
        <dbReference type="Proteomes" id="UP000247498"/>
    </source>
</evidence>
<evidence type="ECO:0000256" key="2">
    <source>
        <dbReference type="ARBA" id="ARBA00022528"/>
    </source>
</evidence>
<dbReference type="PANTHER" id="PTHR34113:SF2">
    <property type="entry name" value="PROTEIN LIKE EARLY STARVATION, CHLOROPLASTIC"/>
    <property type="match status" value="1"/>
</dbReference>
<organism evidence="7 8">
    <name type="scientific">Raphidocelis subcapitata</name>
    <dbReference type="NCBI Taxonomy" id="307507"/>
    <lineage>
        <taxon>Eukaryota</taxon>
        <taxon>Viridiplantae</taxon>
        <taxon>Chlorophyta</taxon>
        <taxon>core chlorophytes</taxon>
        <taxon>Chlorophyceae</taxon>
        <taxon>CS clade</taxon>
        <taxon>Sphaeropleales</taxon>
        <taxon>Selenastraceae</taxon>
        <taxon>Raphidocelis</taxon>
    </lineage>
</organism>
<dbReference type="EMBL" id="BDRX01000034">
    <property type="protein sequence ID" value="GBF92756.1"/>
    <property type="molecule type" value="Genomic_DNA"/>
</dbReference>
<dbReference type="GO" id="GO:0043036">
    <property type="term" value="C:starch grain"/>
    <property type="evidence" value="ECO:0007669"/>
    <property type="project" value="TreeGrafter"/>
</dbReference>
<dbReference type="InterPro" id="IPR052495">
    <property type="entry name" value="Alpha-glucan_binding_chloro"/>
</dbReference>